<dbReference type="SUPFAM" id="SSF51306">
    <property type="entry name" value="LexA/Signal peptidase"/>
    <property type="match status" value="1"/>
</dbReference>
<dbReference type="Gene3D" id="2.10.109.10">
    <property type="entry name" value="Umud Fragment, subunit A"/>
    <property type="match status" value="2"/>
</dbReference>
<dbReference type="GO" id="GO:0009003">
    <property type="term" value="F:signal peptidase activity"/>
    <property type="evidence" value="ECO:0007669"/>
    <property type="project" value="UniProtKB-EC"/>
</dbReference>
<sequence>METKNSSQTSAASEKPKRSELREFIEMIITTLIMALFGITFVIRSVNVPTGSMNNTIYSGDFLLVNKFIFGYEGGVPLDGFTPHRPIRRGDIIVFKFPQSEDQNYVKRVIGLPGETIEIRGQRVYINGQELPETRVIAESDLEDSGRLSILEEHPTAGAQWKVYYRPGSDFEYETQDAEPLPELPLPSGRYRDYKNEPHYGIGRPFKIPEGCYFAMGDNRDNSLDSRYWGPVPRDYVIGRPLFVYASFDPNPQASLGERLGSFFSKGRWKRLGSLVK</sequence>
<dbReference type="InterPro" id="IPR019533">
    <property type="entry name" value="Peptidase_S26"/>
</dbReference>
<keyword evidence="6" id="KW-0645">Protease</keyword>
<comment type="subcellular location">
    <subcellularLocation>
        <location evidence="6">Membrane</location>
        <topology evidence="6">Single-pass type II membrane protein</topology>
    </subcellularLocation>
</comment>
<evidence type="ECO:0000256" key="6">
    <source>
        <dbReference type="RuleBase" id="RU362042"/>
    </source>
</evidence>
<comment type="catalytic activity">
    <reaction evidence="1 6">
        <text>Cleavage of hydrophobic, N-terminal signal or leader sequences from secreted and periplasmic proteins.</text>
        <dbReference type="EC" id="3.4.21.89"/>
    </reaction>
</comment>
<evidence type="ECO:0000256" key="4">
    <source>
        <dbReference type="ARBA" id="ARBA00019232"/>
    </source>
</evidence>
<dbReference type="PANTHER" id="PTHR43390">
    <property type="entry name" value="SIGNAL PEPTIDASE I"/>
    <property type="match status" value="1"/>
</dbReference>
<name>A0ABX8B0M4_9BACT</name>
<feature type="domain" description="Peptidase S26" evidence="7">
    <location>
        <begin position="22"/>
        <end position="245"/>
    </location>
</feature>
<dbReference type="PRINTS" id="PR00727">
    <property type="entry name" value="LEADERPTASE"/>
</dbReference>
<dbReference type="EMBL" id="CP072642">
    <property type="protein sequence ID" value="QUV93066.1"/>
    <property type="molecule type" value="Genomic_DNA"/>
</dbReference>
<feature type="transmembrane region" description="Helical" evidence="6">
    <location>
        <begin position="24"/>
        <end position="43"/>
    </location>
</feature>
<dbReference type="EC" id="3.4.21.89" evidence="3 6"/>
<gene>
    <name evidence="8" type="primary">lepB</name>
    <name evidence="8" type="ORF">J8C05_06665</name>
</gene>
<dbReference type="Proteomes" id="UP000677668">
    <property type="component" value="Chromosome 1"/>
</dbReference>
<keyword evidence="6" id="KW-0812">Transmembrane</keyword>
<evidence type="ECO:0000256" key="3">
    <source>
        <dbReference type="ARBA" id="ARBA00013208"/>
    </source>
</evidence>
<organism evidence="8 9">
    <name type="scientific">Chloracidobacterium sp. N</name>
    <dbReference type="NCBI Taxonomy" id="2821540"/>
    <lineage>
        <taxon>Bacteria</taxon>
        <taxon>Pseudomonadati</taxon>
        <taxon>Acidobacteriota</taxon>
        <taxon>Terriglobia</taxon>
        <taxon>Terriglobales</taxon>
        <taxon>Acidobacteriaceae</taxon>
        <taxon>Chloracidobacterium</taxon>
        <taxon>Chloracidobacterium aggregatum</taxon>
    </lineage>
</organism>
<keyword evidence="6" id="KW-1133">Transmembrane helix</keyword>
<dbReference type="RefSeq" id="WP_211421482.1">
    <property type="nucleotide sequence ID" value="NZ_CP072642.1"/>
</dbReference>
<dbReference type="InterPro" id="IPR019757">
    <property type="entry name" value="Pept_S26A_signal_pept_1_Lys-AS"/>
</dbReference>
<keyword evidence="9" id="KW-1185">Reference proteome</keyword>
<dbReference type="Pfam" id="PF10502">
    <property type="entry name" value="Peptidase_S26"/>
    <property type="match status" value="1"/>
</dbReference>
<dbReference type="CDD" id="cd06530">
    <property type="entry name" value="S26_SPase_I"/>
    <property type="match status" value="1"/>
</dbReference>
<reference evidence="8 9" key="1">
    <citation type="submission" date="2021-03" db="EMBL/GenBank/DDBJ databases">
        <title>Genomic and phenotypic characterization of Chloracidobacterium isolates provides evidence for multiple species.</title>
        <authorList>
            <person name="Saini M.K."/>
            <person name="Costas A.M.G."/>
            <person name="Tank M."/>
            <person name="Bryant D.A."/>
        </authorList>
    </citation>
    <scope>NUCLEOTIDE SEQUENCE [LARGE SCALE GENOMIC DNA]</scope>
    <source>
        <strain evidence="8 9">N</strain>
    </source>
</reference>
<dbReference type="InterPro" id="IPR000223">
    <property type="entry name" value="Pept_S26A_signal_pept_1"/>
</dbReference>
<dbReference type="PANTHER" id="PTHR43390:SF1">
    <property type="entry name" value="CHLOROPLAST PROCESSING PEPTIDASE"/>
    <property type="match status" value="1"/>
</dbReference>
<evidence type="ECO:0000313" key="9">
    <source>
        <dbReference type="Proteomes" id="UP000677668"/>
    </source>
</evidence>
<keyword evidence="5 6" id="KW-0378">Hydrolase</keyword>
<accession>A0ABX8B0M4</accession>
<evidence type="ECO:0000259" key="7">
    <source>
        <dbReference type="Pfam" id="PF10502"/>
    </source>
</evidence>
<evidence type="ECO:0000256" key="2">
    <source>
        <dbReference type="ARBA" id="ARBA00009370"/>
    </source>
</evidence>
<dbReference type="NCBIfam" id="TIGR02227">
    <property type="entry name" value="sigpep_I_bact"/>
    <property type="match status" value="1"/>
</dbReference>
<dbReference type="PROSITE" id="PS00760">
    <property type="entry name" value="SPASE_I_2"/>
    <property type="match status" value="1"/>
</dbReference>
<evidence type="ECO:0000256" key="5">
    <source>
        <dbReference type="ARBA" id="ARBA00022801"/>
    </source>
</evidence>
<evidence type="ECO:0000256" key="1">
    <source>
        <dbReference type="ARBA" id="ARBA00000677"/>
    </source>
</evidence>
<comment type="similarity">
    <text evidence="2 6">Belongs to the peptidase S26 family.</text>
</comment>
<dbReference type="InterPro" id="IPR036286">
    <property type="entry name" value="LexA/Signal_pep-like_sf"/>
</dbReference>
<evidence type="ECO:0000313" key="8">
    <source>
        <dbReference type="EMBL" id="QUV93066.1"/>
    </source>
</evidence>
<proteinExistence type="inferred from homology"/>
<keyword evidence="6" id="KW-0472">Membrane</keyword>
<protein>
    <recommendedName>
        <fullName evidence="4 6">Signal peptidase I</fullName>
        <ecNumber evidence="3 6">3.4.21.89</ecNumber>
    </recommendedName>
</protein>